<reference evidence="7 8" key="1">
    <citation type="journal article" date="2023" name="IScience">
        <title>Expanded male sex-determining region conserved during the evolution of homothallism in the green alga Volvox.</title>
        <authorList>
            <person name="Yamamoto K."/>
            <person name="Matsuzaki R."/>
            <person name="Mahakham W."/>
            <person name="Heman W."/>
            <person name="Sekimoto H."/>
            <person name="Kawachi M."/>
            <person name="Minakuchi Y."/>
            <person name="Toyoda A."/>
            <person name="Nozaki H."/>
        </authorList>
    </citation>
    <scope>NUCLEOTIDE SEQUENCE [LARGE SCALE GENOMIC DNA]</scope>
    <source>
        <strain evidence="7 8">NIES-4468</strain>
    </source>
</reference>
<comment type="caution">
    <text evidence="7">The sequence shown here is derived from an EMBL/GenBank/DDBJ whole genome shotgun (WGS) entry which is preliminary data.</text>
</comment>
<proteinExistence type="predicted"/>
<organism evidence="7 8">
    <name type="scientific">Volvox africanus</name>
    <dbReference type="NCBI Taxonomy" id="51714"/>
    <lineage>
        <taxon>Eukaryota</taxon>
        <taxon>Viridiplantae</taxon>
        <taxon>Chlorophyta</taxon>
        <taxon>core chlorophytes</taxon>
        <taxon>Chlorophyceae</taxon>
        <taxon>CS clade</taxon>
        <taxon>Chlamydomonadales</taxon>
        <taxon>Volvocaceae</taxon>
        <taxon>Volvox</taxon>
    </lineage>
</organism>
<dbReference type="Gene3D" id="3.50.50.100">
    <property type="match status" value="1"/>
</dbReference>
<keyword evidence="8" id="KW-1185">Reference proteome</keyword>
<dbReference type="SUPFAM" id="SSF51905">
    <property type="entry name" value="FAD/NAD(P)-binding domain"/>
    <property type="match status" value="2"/>
</dbReference>
<gene>
    <name evidence="7" type="ORF">VaNZ11_006754</name>
</gene>
<dbReference type="EMBL" id="BSDZ01000016">
    <property type="protein sequence ID" value="GLI63705.1"/>
    <property type="molecule type" value="Genomic_DNA"/>
</dbReference>
<keyword evidence="3" id="KW-0274">FAD</keyword>
<evidence type="ECO:0000313" key="8">
    <source>
        <dbReference type="Proteomes" id="UP001165090"/>
    </source>
</evidence>
<comment type="cofactor">
    <cofactor evidence="1">
        <name>FAD</name>
        <dbReference type="ChEBI" id="CHEBI:57692"/>
    </cofactor>
</comment>
<dbReference type="Proteomes" id="UP001165090">
    <property type="component" value="Unassembled WGS sequence"/>
</dbReference>
<evidence type="ECO:0000256" key="4">
    <source>
        <dbReference type="ARBA" id="ARBA00023002"/>
    </source>
</evidence>
<dbReference type="InterPro" id="IPR023753">
    <property type="entry name" value="FAD/NAD-binding_dom"/>
</dbReference>
<evidence type="ECO:0000256" key="1">
    <source>
        <dbReference type="ARBA" id="ARBA00001974"/>
    </source>
</evidence>
<keyword evidence="4" id="KW-0560">Oxidoreductase</keyword>
<sequence>MGPLGRRDLVLLGGGHSHVEVLRVFGQLARQRLQRNSSSRQGLETPLEGKPVRKSGGAAGDGWGEQSEDGSGGGASAGHHLTLISRGRFTPYSGMLPGWASGFYSYSDCHIDLQRLASYAGARLVLAEATGIDTLARTVSFGGDDSKTVAAQPPVPYDVLSIDIGITPGSAVVPGADEHATPVKPIDRFVRQYEKLLERYRAAAAAAAPPGTQASGGAGRDAQGPRPVPLLQVCVVGGGAGGVELAAAVRYRLEEERRRGGWSMERASVAVSLLCRGALLPGHPPHVRRLVRQLLIQRGVEVRSGDAVTEVRSRELLLYSGERVPYDECLWCTEASPAPWLSQTGLPTDPEGFLCINEKLQSEGGPSEVFAAGDVATCSSNPRPKAGVFAVRQGPPLAQNLRSFLDGEPIRPFVPQVTVSASRAVQECRTGELNPLTAAVAENGQVPERTIQPAGALAALRTRGKSGCWAGF</sequence>
<dbReference type="InterPro" id="IPR051169">
    <property type="entry name" value="NADH-Q_oxidoreductase"/>
</dbReference>
<dbReference type="InterPro" id="IPR036188">
    <property type="entry name" value="FAD/NAD-bd_sf"/>
</dbReference>
<feature type="region of interest" description="Disordered" evidence="5">
    <location>
        <begin position="35"/>
        <end position="77"/>
    </location>
</feature>
<dbReference type="PANTHER" id="PTHR42913">
    <property type="entry name" value="APOPTOSIS-INDUCING FACTOR 1"/>
    <property type="match status" value="1"/>
</dbReference>
<evidence type="ECO:0000256" key="2">
    <source>
        <dbReference type="ARBA" id="ARBA00022630"/>
    </source>
</evidence>
<dbReference type="PANTHER" id="PTHR42913:SF9">
    <property type="entry name" value="SLR1591 PROTEIN"/>
    <property type="match status" value="1"/>
</dbReference>
<name>A0ABQ5S1D3_9CHLO</name>
<accession>A0ABQ5S1D3</accession>
<feature type="domain" description="FAD/NAD(P)-binding" evidence="6">
    <location>
        <begin position="123"/>
        <end position="394"/>
    </location>
</feature>
<evidence type="ECO:0000256" key="5">
    <source>
        <dbReference type="SAM" id="MobiDB-lite"/>
    </source>
</evidence>
<evidence type="ECO:0000256" key="3">
    <source>
        <dbReference type="ARBA" id="ARBA00022827"/>
    </source>
</evidence>
<protein>
    <recommendedName>
        <fullName evidence="6">FAD/NAD(P)-binding domain-containing protein</fullName>
    </recommendedName>
</protein>
<keyword evidence="2" id="KW-0285">Flavoprotein</keyword>
<evidence type="ECO:0000259" key="6">
    <source>
        <dbReference type="Pfam" id="PF07992"/>
    </source>
</evidence>
<dbReference type="Pfam" id="PF07992">
    <property type="entry name" value="Pyr_redox_2"/>
    <property type="match status" value="1"/>
</dbReference>
<evidence type="ECO:0000313" key="7">
    <source>
        <dbReference type="EMBL" id="GLI63705.1"/>
    </source>
</evidence>